<dbReference type="Proteomes" id="UP001060215">
    <property type="component" value="Chromosome 3"/>
</dbReference>
<protein>
    <submittedName>
        <fullName evidence="1">Clathrin assembly protein</fullName>
    </submittedName>
</protein>
<name>A0ACC0ILE3_9ERIC</name>
<gene>
    <name evidence="1" type="ORF">LOK49_LG02G02941</name>
</gene>
<evidence type="ECO:0000313" key="1">
    <source>
        <dbReference type="EMBL" id="KAI8026212.1"/>
    </source>
</evidence>
<sequence>MSALPAPPAADGSVAATTGADPFAASLPVPPPAFVQMSEMEKKQRMLVEEQLMWQQYARDGMHGQVGLTNMQPNTYPYNMEVTHILTEALLSSAVFFKVATVNMYR</sequence>
<proteinExistence type="predicted"/>
<keyword evidence="2" id="KW-1185">Reference proteome</keyword>
<comment type="caution">
    <text evidence="1">The sequence shown here is derived from an EMBL/GenBank/DDBJ whole genome shotgun (WGS) entry which is preliminary data.</text>
</comment>
<accession>A0ACC0ILE3</accession>
<dbReference type="EMBL" id="CM045760">
    <property type="protein sequence ID" value="KAI8026212.1"/>
    <property type="molecule type" value="Genomic_DNA"/>
</dbReference>
<organism evidence="1 2">
    <name type="scientific">Camellia lanceoleosa</name>
    <dbReference type="NCBI Taxonomy" id="1840588"/>
    <lineage>
        <taxon>Eukaryota</taxon>
        <taxon>Viridiplantae</taxon>
        <taxon>Streptophyta</taxon>
        <taxon>Embryophyta</taxon>
        <taxon>Tracheophyta</taxon>
        <taxon>Spermatophyta</taxon>
        <taxon>Magnoliopsida</taxon>
        <taxon>eudicotyledons</taxon>
        <taxon>Gunneridae</taxon>
        <taxon>Pentapetalae</taxon>
        <taxon>asterids</taxon>
        <taxon>Ericales</taxon>
        <taxon>Theaceae</taxon>
        <taxon>Camellia</taxon>
    </lineage>
</organism>
<reference evidence="1 2" key="1">
    <citation type="journal article" date="2022" name="Plant J.">
        <title>Chromosome-level genome of Camellia lanceoleosa provides a valuable resource for understanding genome evolution and self-incompatibility.</title>
        <authorList>
            <person name="Gong W."/>
            <person name="Xiao S."/>
            <person name="Wang L."/>
            <person name="Liao Z."/>
            <person name="Chang Y."/>
            <person name="Mo W."/>
            <person name="Hu G."/>
            <person name="Li W."/>
            <person name="Zhao G."/>
            <person name="Zhu H."/>
            <person name="Hu X."/>
            <person name="Ji K."/>
            <person name="Xiang X."/>
            <person name="Song Q."/>
            <person name="Yuan D."/>
            <person name="Jin S."/>
            <person name="Zhang L."/>
        </authorList>
    </citation>
    <scope>NUCLEOTIDE SEQUENCE [LARGE SCALE GENOMIC DNA]</scope>
    <source>
        <strain evidence="1">SQ_2022a</strain>
    </source>
</reference>
<evidence type="ECO:0000313" key="2">
    <source>
        <dbReference type="Proteomes" id="UP001060215"/>
    </source>
</evidence>